<reference evidence="2 3" key="1">
    <citation type="submission" date="2017-01" db="EMBL/GenBank/DDBJ databases">
        <title>Draft sequence of Acidihalobacter ferrooxidans strain DSM 14175 (strain V8).</title>
        <authorList>
            <person name="Khaleque H.N."/>
            <person name="Ramsay J.P."/>
            <person name="Murphy R.J.T."/>
            <person name="Kaksonen A.H."/>
            <person name="Boxall N.J."/>
            <person name="Watkin E.L.J."/>
        </authorList>
    </citation>
    <scope>NUCLEOTIDE SEQUENCE [LARGE SCALE GENOMIC DNA]</scope>
    <source>
        <strain evidence="2 3">V8</strain>
    </source>
</reference>
<dbReference type="InterPro" id="IPR021393">
    <property type="entry name" value="DUF3034"/>
</dbReference>
<feature type="chain" id="PRO_5012840110" description="DUF3034 domain-containing protein" evidence="1">
    <location>
        <begin position="35"/>
        <end position="342"/>
    </location>
</feature>
<dbReference type="STRING" id="1765967.BW247_00895"/>
<evidence type="ECO:0000313" key="3">
    <source>
        <dbReference type="Proteomes" id="UP000243807"/>
    </source>
</evidence>
<evidence type="ECO:0008006" key="4">
    <source>
        <dbReference type="Google" id="ProtNLM"/>
    </source>
</evidence>
<dbReference type="EMBL" id="CP019434">
    <property type="protein sequence ID" value="APZ41828.1"/>
    <property type="molecule type" value="Genomic_DNA"/>
</dbReference>
<dbReference type="OrthoDB" id="9126735at2"/>
<protein>
    <recommendedName>
        <fullName evidence="4">DUF3034 domain-containing protein</fullName>
    </recommendedName>
</protein>
<dbReference type="AlphaFoldDB" id="A0A1P8UDC7"/>
<evidence type="ECO:0000313" key="2">
    <source>
        <dbReference type="EMBL" id="APZ41828.1"/>
    </source>
</evidence>
<gene>
    <name evidence="2" type="ORF">BW247_00895</name>
</gene>
<dbReference type="Proteomes" id="UP000243807">
    <property type="component" value="Chromosome"/>
</dbReference>
<accession>A0A1P8UDC7</accession>
<name>A0A1P8UDC7_9GAMM</name>
<dbReference type="RefSeq" id="WP_076835175.1">
    <property type="nucleotide sequence ID" value="NZ_CP019434.1"/>
</dbReference>
<evidence type="ECO:0000256" key="1">
    <source>
        <dbReference type="SAM" id="SignalP"/>
    </source>
</evidence>
<dbReference type="KEGG" id="afy:BW247_00895"/>
<sequence>MKTNNRLKKAVSGKLGVAAVTAALLAGLPVAAHAAIGQAELFGMGRILGTGGVTAVNGLAGGGINNWALISGLGTNQQIGGTAFYSHVGLSNYNLNAYGASVGLFNRVELSVAHQSFSLGSTGALLDSAIGATLGSVPAPLNFGANYDFKQTIIGLKVRLFGNVVYDQYNWKPQVAIGVTYHDNQNKATLKALGARHHTGETYFLSATKVWVDGLFGLTTLVNYNLNYTNAIQQGLLGFGGVSHNKRKLESAVSAAIFLNRNVAIGGEYRQMPQYQLVAPSNTGGKVGALANAVSKTNNWNDVFVAWFPYKNLSVTAAYVNLGTIASVPNQHGMYVSLTTTF</sequence>
<feature type="signal peptide" evidence="1">
    <location>
        <begin position="1"/>
        <end position="34"/>
    </location>
</feature>
<keyword evidence="3" id="KW-1185">Reference proteome</keyword>
<proteinExistence type="predicted"/>
<dbReference type="Pfam" id="PF11231">
    <property type="entry name" value="DUF3034"/>
    <property type="match status" value="1"/>
</dbReference>
<organism evidence="2 3">
    <name type="scientific">Acidihalobacter ferrooxydans</name>
    <dbReference type="NCBI Taxonomy" id="1765967"/>
    <lineage>
        <taxon>Bacteria</taxon>
        <taxon>Pseudomonadati</taxon>
        <taxon>Pseudomonadota</taxon>
        <taxon>Gammaproteobacteria</taxon>
        <taxon>Chromatiales</taxon>
        <taxon>Ectothiorhodospiraceae</taxon>
        <taxon>Acidihalobacter</taxon>
    </lineage>
</organism>
<keyword evidence="1" id="KW-0732">Signal</keyword>